<feature type="domain" description="Urocanase N-terminal" evidence="5">
    <location>
        <begin position="2"/>
        <end position="55"/>
    </location>
</feature>
<evidence type="ECO:0000313" key="7">
    <source>
        <dbReference type="Proteomes" id="UP001180531"/>
    </source>
</evidence>
<dbReference type="InterPro" id="IPR023637">
    <property type="entry name" value="Urocanase-like"/>
</dbReference>
<dbReference type="SUPFAM" id="SSF111326">
    <property type="entry name" value="Urocanase"/>
    <property type="match status" value="1"/>
</dbReference>
<gene>
    <name evidence="6" type="ORF">RM609_34315</name>
</gene>
<dbReference type="InterPro" id="IPR035400">
    <property type="entry name" value="Urocanase_N"/>
</dbReference>
<dbReference type="Gene3D" id="3.40.50.10730">
    <property type="entry name" value="Urocanase like domains"/>
    <property type="match status" value="1"/>
</dbReference>
<dbReference type="InterPro" id="IPR036190">
    <property type="entry name" value="Urocanase_sf"/>
</dbReference>
<feature type="domain" description="Urocanase Rossmann-like" evidence="4">
    <location>
        <begin position="58"/>
        <end position="123"/>
    </location>
</feature>
<evidence type="ECO:0000256" key="1">
    <source>
        <dbReference type="ARBA" id="ARBA00001911"/>
    </source>
</evidence>
<comment type="cofactor">
    <cofactor evidence="1">
        <name>NAD(+)</name>
        <dbReference type="ChEBI" id="CHEBI:57540"/>
    </cofactor>
</comment>
<dbReference type="Pfam" id="PF01175">
    <property type="entry name" value="Urocanase"/>
    <property type="match status" value="1"/>
</dbReference>
<reference evidence="6" key="1">
    <citation type="submission" date="2024-05" db="EMBL/GenBank/DDBJ databases">
        <title>30 novel species of actinomycetes from the DSMZ collection.</title>
        <authorList>
            <person name="Nouioui I."/>
        </authorList>
    </citation>
    <scope>NUCLEOTIDE SEQUENCE</scope>
    <source>
        <strain evidence="6">DSM 40473</strain>
    </source>
</reference>
<comment type="caution">
    <text evidence="6">The sequence shown here is derived from an EMBL/GenBank/DDBJ whole genome shotgun (WGS) entry which is preliminary data.</text>
</comment>
<accession>A0ABU2SYM5</accession>
<dbReference type="EC" id="4.2.1.49" evidence="6"/>
<dbReference type="Pfam" id="PF17391">
    <property type="entry name" value="Urocanase_N"/>
    <property type="match status" value="1"/>
</dbReference>
<feature type="non-terminal residue" evidence="6">
    <location>
        <position position="123"/>
    </location>
</feature>
<dbReference type="Proteomes" id="UP001180531">
    <property type="component" value="Unassembled WGS sequence"/>
</dbReference>
<dbReference type="GO" id="GO:0016153">
    <property type="term" value="F:urocanate hydratase activity"/>
    <property type="evidence" value="ECO:0007669"/>
    <property type="project" value="UniProtKB-EC"/>
</dbReference>
<evidence type="ECO:0000259" key="4">
    <source>
        <dbReference type="Pfam" id="PF01175"/>
    </source>
</evidence>
<dbReference type="Gene3D" id="3.40.1770.10">
    <property type="entry name" value="Urocanase superfamily"/>
    <property type="match status" value="1"/>
</dbReference>
<dbReference type="InterPro" id="IPR035085">
    <property type="entry name" value="Urocanase_Rossmann-like"/>
</dbReference>
<evidence type="ECO:0000256" key="2">
    <source>
        <dbReference type="ARBA" id="ARBA00023027"/>
    </source>
</evidence>
<dbReference type="PANTHER" id="PTHR12216:SF3">
    <property type="entry name" value="UROCANATE HYDRATASE"/>
    <property type="match status" value="1"/>
</dbReference>
<keyword evidence="7" id="KW-1185">Reference proteome</keyword>
<keyword evidence="2" id="KW-0520">NAD</keyword>
<sequence length="123" mass="12952">MSGHPLGLFPSRPESPRVIITNSLMVGHFDNQKDWEICEEMGVANYGQMTAGGWMYIGPQGIVHGTFNTILNAGRIRLGIPADGDLSGVLFVSSGLGGMSGAQPKAAEIAHAVGIIAEVDMSR</sequence>
<dbReference type="InterPro" id="IPR038364">
    <property type="entry name" value="Urocanase_central_sf"/>
</dbReference>
<evidence type="ECO:0000256" key="3">
    <source>
        <dbReference type="ARBA" id="ARBA00023239"/>
    </source>
</evidence>
<protein>
    <submittedName>
        <fullName evidence="6">Urocanate hydratase</fullName>
        <ecNumber evidence="6">4.2.1.49</ecNumber>
    </submittedName>
</protein>
<organism evidence="6 7">
    <name type="scientific">Streptomyces hesseae</name>
    <dbReference type="NCBI Taxonomy" id="3075519"/>
    <lineage>
        <taxon>Bacteria</taxon>
        <taxon>Bacillati</taxon>
        <taxon>Actinomycetota</taxon>
        <taxon>Actinomycetes</taxon>
        <taxon>Kitasatosporales</taxon>
        <taxon>Streptomycetaceae</taxon>
        <taxon>Streptomyces</taxon>
    </lineage>
</organism>
<proteinExistence type="predicted"/>
<keyword evidence="3 6" id="KW-0456">Lyase</keyword>
<dbReference type="EMBL" id="JAVRFI010000085">
    <property type="protein sequence ID" value="MDT0454108.1"/>
    <property type="molecule type" value="Genomic_DNA"/>
</dbReference>
<evidence type="ECO:0000259" key="5">
    <source>
        <dbReference type="Pfam" id="PF17391"/>
    </source>
</evidence>
<dbReference type="PANTHER" id="PTHR12216">
    <property type="entry name" value="UROCANATE HYDRATASE"/>
    <property type="match status" value="1"/>
</dbReference>
<evidence type="ECO:0000313" key="6">
    <source>
        <dbReference type="EMBL" id="MDT0454108.1"/>
    </source>
</evidence>
<name>A0ABU2SYM5_9ACTN</name>